<protein>
    <submittedName>
        <fullName evidence="6">IclR family transcriptional regulator</fullName>
    </submittedName>
</protein>
<dbReference type="InterPro" id="IPR005471">
    <property type="entry name" value="Tscrpt_reg_IclR_N"/>
</dbReference>
<dbReference type="InterPro" id="IPR036390">
    <property type="entry name" value="WH_DNA-bd_sf"/>
</dbReference>
<dbReference type="Pfam" id="PF01614">
    <property type="entry name" value="IclR_C"/>
    <property type="match status" value="1"/>
</dbReference>
<reference evidence="6" key="1">
    <citation type="submission" date="2021-05" db="EMBL/GenBank/DDBJ databases">
        <title>Novel Bacillus species.</title>
        <authorList>
            <person name="Liu G."/>
        </authorList>
    </citation>
    <scope>NUCLEOTIDE SEQUENCE</scope>
    <source>
        <strain evidence="6">FJAT-49825</strain>
    </source>
</reference>
<feature type="domain" description="IclR-ED" evidence="5">
    <location>
        <begin position="84"/>
        <end position="267"/>
    </location>
</feature>
<dbReference type="SUPFAM" id="SSF55781">
    <property type="entry name" value="GAF domain-like"/>
    <property type="match status" value="1"/>
</dbReference>
<dbReference type="Proteomes" id="UP000679749">
    <property type="component" value="Unassembled WGS sequence"/>
</dbReference>
<dbReference type="Gene3D" id="1.10.10.10">
    <property type="entry name" value="Winged helix-like DNA-binding domain superfamily/Winged helix DNA-binding domain"/>
    <property type="match status" value="1"/>
</dbReference>
<keyword evidence="3" id="KW-0804">Transcription</keyword>
<dbReference type="Pfam" id="PF09339">
    <property type="entry name" value="HTH_IclR"/>
    <property type="match status" value="1"/>
</dbReference>
<keyword evidence="2" id="KW-0238">DNA-binding</keyword>
<dbReference type="RefSeq" id="WP_213118671.1">
    <property type="nucleotide sequence ID" value="NZ_JAGYPF010000003.1"/>
</dbReference>
<dbReference type="PANTHER" id="PTHR30136">
    <property type="entry name" value="HELIX-TURN-HELIX TRANSCRIPTIONAL REGULATOR, ICLR FAMILY"/>
    <property type="match status" value="1"/>
</dbReference>
<evidence type="ECO:0000256" key="1">
    <source>
        <dbReference type="ARBA" id="ARBA00023015"/>
    </source>
</evidence>
<dbReference type="EMBL" id="JAGYPF010000003">
    <property type="protein sequence ID" value="MBS4214181.1"/>
    <property type="molecule type" value="Genomic_DNA"/>
</dbReference>
<keyword evidence="1" id="KW-0805">Transcription regulation</keyword>
<dbReference type="Gene3D" id="3.30.450.40">
    <property type="match status" value="1"/>
</dbReference>
<evidence type="ECO:0000256" key="2">
    <source>
        <dbReference type="ARBA" id="ARBA00023125"/>
    </source>
</evidence>
<feature type="domain" description="HTH iclR-type" evidence="4">
    <location>
        <begin position="20"/>
        <end position="83"/>
    </location>
</feature>
<dbReference type="GO" id="GO:0003700">
    <property type="term" value="F:DNA-binding transcription factor activity"/>
    <property type="evidence" value="ECO:0007669"/>
    <property type="project" value="TreeGrafter"/>
</dbReference>
<evidence type="ECO:0000259" key="4">
    <source>
        <dbReference type="PROSITE" id="PS51077"/>
    </source>
</evidence>
<dbReference type="PANTHER" id="PTHR30136:SF19">
    <property type="entry name" value="DNA-BINDING TRANSCRIPTIONAL REPRESSOR YIAJ"/>
    <property type="match status" value="1"/>
</dbReference>
<dbReference type="SUPFAM" id="SSF46785">
    <property type="entry name" value="Winged helix' DNA-binding domain"/>
    <property type="match status" value="1"/>
</dbReference>
<dbReference type="GO" id="GO:0045892">
    <property type="term" value="P:negative regulation of DNA-templated transcription"/>
    <property type="evidence" value="ECO:0007669"/>
    <property type="project" value="TreeGrafter"/>
</dbReference>
<keyword evidence="7" id="KW-1185">Reference proteome</keyword>
<dbReference type="InterPro" id="IPR050707">
    <property type="entry name" value="HTH_MetabolicPath_Reg"/>
</dbReference>
<dbReference type="InterPro" id="IPR014757">
    <property type="entry name" value="Tscrpt_reg_IclR_C"/>
</dbReference>
<dbReference type="AlphaFoldDB" id="A0A942U860"/>
<proteinExistence type="predicted"/>
<sequence>MKGKLSGSKTKNIKNEKYVVPAIDNAVKILEYLMKESPKGKSVSEISNAVALNPSTSFRILHSLLKFNMVSYSEKDKAFKLGFYLTLLGQKASDLIDLQKVQVFLEKASLLTNQTCIFSQRYGDDKVIYLAKQESTKDFRINVNLGQIRPMTTTSTGKCFLAFLNEEEVDAIIDYTGGLKKVTEYTVDTITELKNQLRIIRSNGYAIASQETFLGVCGVAAPVFDGNNDIRYVLSTHCFYSQVSDEELHSYGRLLKDIAHQISTTIF</sequence>
<accession>A0A942U860</accession>
<evidence type="ECO:0000313" key="7">
    <source>
        <dbReference type="Proteomes" id="UP000679749"/>
    </source>
</evidence>
<evidence type="ECO:0000259" key="5">
    <source>
        <dbReference type="PROSITE" id="PS51078"/>
    </source>
</evidence>
<gene>
    <name evidence="6" type="ORF">KHA99_17155</name>
</gene>
<name>A0A942U860_9BACI</name>
<dbReference type="PROSITE" id="PS51078">
    <property type="entry name" value="ICLR_ED"/>
    <property type="match status" value="1"/>
</dbReference>
<evidence type="ECO:0000313" key="6">
    <source>
        <dbReference type="EMBL" id="MBS4214181.1"/>
    </source>
</evidence>
<organism evidence="6 7">
    <name type="scientific">Neobacillus rhizophilus</name>
    <dbReference type="NCBI Taxonomy" id="2833579"/>
    <lineage>
        <taxon>Bacteria</taxon>
        <taxon>Bacillati</taxon>
        <taxon>Bacillota</taxon>
        <taxon>Bacilli</taxon>
        <taxon>Bacillales</taxon>
        <taxon>Bacillaceae</taxon>
        <taxon>Neobacillus</taxon>
    </lineage>
</organism>
<dbReference type="SMART" id="SM00346">
    <property type="entry name" value="HTH_ICLR"/>
    <property type="match status" value="1"/>
</dbReference>
<dbReference type="InterPro" id="IPR029016">
    <property type="entry name" value="GAF-like_dom_sf"/>
</dbReference>
<dbReference type="InterPro" id="IPR036388">
    <property type="entry name" value="WH-like_DNA-bd_sf"/>
</dbReference>
<evidence type="ECO:0000256" key="3">
    <source>
        <dbReference type="ARBA" id="ARBA00023163"/>
    </source>
</evidence>
<dbReference type="GO" id="GO:0003677">
    <property type="term" value="F:DNA binding"/>
    <property type="evidence" value="ECO:0007669"/>
    <property type="project" value="UniProtKB-KW"/>
</dbReference>
<comment type="caution">
    <text evidence="6">The sequence shown here is derived from an EMBL/GenBank/DDBJ whole genome shotgun (WGS) entry which is preliminary data.</text>
</comment>
<dbReference type="PROSITE" id="PS51077">
    <property type="entry name" value="HTH_ICLR"/>
    <property type="match status" value="1"/>
</dbReference>